<evidence type="ECO:0000313" key="2">
    <source>
        <dbReference type="EMBL" id="MPN61481.1"/>
    </source>
</evidence>
<evidence type="ECO:0000259" key="1">
    <source>
        <dbReference type="PROSITE" id="PS51178"/>
    </source>
</evidence>
<dbReference type="Gene3D" id="3.30.10.20">
    <property type="match status" value="1"/>
</dbReference>
<sequence length="66" mass="7320">MKNKVKVPDVRGLTIEDATKILEEAQLEANIDNDVDIKEGTIIKDMFPKPGVSVNEGSLISIYFDN</sequence>
<proteinExistence type="predicted"/>
<dbReference type="SMART" id="SM00740">
    <property type="entry name" value="PASTA"/>
    <property type="match status" value="1"/>
</dbReference>
<dbReference type="Pfam" id="PF03793">
    <property type="entry name" value="PASTA"/>
    <property type="match status" value="1"/>
</dbReference>
<dbReference type="EMBL" id="VSSQ01138151">
    <property type="protein sequence ID" value="MPN61481.1"/>
    <property type="molecule type" value="Genomic_DNA"/>
</dbReference>
<reference evidence="2" key="1">
    <citation type="submission" date="2019-08" db="EMBL/GenBank/DDBJ databases">
        <authorList>
            <person name="Kucharzyk K."/>
            <person name="Murdoch R.W."/>
            <person name="Higgins S."/>
            <person name="Loffler F."/>
        </authorList>
    </citation>
    <scope>NUCLEOTIDE SEQUENCE</scope>
</reference>
<dbReference type="PROSITE" id="PS51178">
    <property type="entry name" value="PASTA"/>
    <property type="match status" value="1"/>
</dbReference>
<organism evidence="2">
    <name type="scientific">bioreactor metagenome</name>
    <dbReference type="NCBI Taxonomy" id="1076179"/>
    <lineage>
        <taxon>unclassified sequences</taxon>
        <taxon>metagenomes</taxon>
        <taxon>ecological metagenomes</taxon>
    </lineage>
</organism>
<dbReference type="InterPro" id="IPR005543">
    <property type="entry name" value="PASTA_dom"/>
</dbReference>
<protein>
    <recommendedName>
        <fullName evidence="1">PASTA domain-containing protein</fullName>
    </recommendedName>
</protein>
<accession>A0A645JCU1</accession>
<dbReference type="SUPFAM" id="SSF54184">
    <property type="entry name" value="Penicillin-binding protein 2x (pbp-2x), c-terminal domain"/>
    <property type="match status" value="1"/>
</dbReference>
<feature type="domain" description="PASTA" evidence="1">
    <location>
        <begin position="1"/>
        <end position="66"/>
    </location>
</feature>
<name>A0A645JCU1_9ZZZZ</name>
<dbReference type="CDD" id="cd06577">
    <property type="entry name" value="PASTA_pknB"/>
    <property type="match status" value="1"/>
</dbReference>
<gene>
    <name evidence="2" type="ORF">SDC9_209218</name>
</gene>
<dbReference type="AlphaFoldDB" id="A0A645JCU1"/>
<comment type="caution">
    <text evidence="2">The sequence shown here is derived from an EMBL/GenBank/DDBJ whole genome shotgun (WGS) entry which is preliminary data.</text>
</comment>